<evidence type="ECO:0000313" key="5">
    <source>
        <dbReference type="EMBL" id="MXQ07388.1"/>
    </source>
</evidence>
<dbReference type="GO" id="GO:1903805">
    <property type="term" value="P:L-valine import across plasma membrane"/>
    <property type="evidence" value="ECO:0007669"/>
    <property type="project" value="TreeGrafter"/>
</dbReference>
<accession>A0A7C9IF99</accession>
<dbReference type="PANTHER" id="PTHR45772">
    <property type="entry name" value="CONSERVED COMPONENT OF ABC TRANSPORTER FOR NATURAL AMINO ACIDS-RELATED"/>
    <property type="match status" value="1"/>
</dbReference>
<dbReference type="InterPro" id="IPR003439">
    <property type="entry name" value="ABC_transporter-like_ATP-bd"/>
</dbReference>
<dbReference type="GO" id="GO:0005886">
    <property type="term" value="C:plasma membrane"/>
    <property type="evidence" value="ECO:0007669"/>
    <property type="project" value="TreeGrafter"/>
</dbReference>
<dbReference type="InterPro" id="IPR032823">
    <property type="entry name" value="BCA_ABC_TP_C"/>
</dbReference>
<sequence length="244" mass="26011">MLELRTLSKCFGGVQAVRDVSFAIEPGEIRGLIGPNGAGKSTLVNLISGLLRPTGGEIVLDGRSMTGLRADQCARNGIARTFQNLRLFSSLTVEQNIDVARQAGHDPALIDAALVEFGLTRHLARPAGALAYGDQRRLEIVRALALAPKLLMLDEPAAGMNEEETAALGQSLEWVRDAADCALLVIDHDLKFIMTLCHRIAVMDMGAVIASGDPAEIARNPEVIRAYLGDAGGDDAPQPTELVH</sequence>
<dbReference type="EMBL" id="WUPT01000001">
    <property type="protein sequence ID" value="MXQ07388.1"/>
    <property type="molecule type" value="Genomic_DNA"/>
</dbReference>
<protein>
    <submittedName>
        <fullName evidence="5">ATP-binding cassette domain-containing protein</fullName>
    </submittedName>
</protein>
<keyword evidence="3 5" id="KW-0067">ATP-binding</keyword>
<dbReference type="GO" id="GO:0005524">
    <property type="term" value="F:ATP binding"/>
    <property type="evidence" value="ECO:0007669"/>
    <property type="project" value="UniProtKB-KW"/>
</dbReference>
<dbReference type="AlphaFoldDB" id="A0A7C9IF99"/>
<dbReference type="Gene3D" id="3.40.50.300">
    <property type="entry name" value="P-loop containing nucleotide triphosphate hydrolases"/>
    <property type="match status" value="1"/>
</dbReference>
<dbReference type="PANTHER" id="PTHR45772:SF7">
    <property type="entry name" value="AMINO ACID ABC TRANSPORTER ATP-BINDING PROTEIN"/>
    <property type="match status" value="1"/>
</dbReference>
<dbReference type="SUPFAM" id="SSF52540">
    <property type="entry name" value="P-loop containing nucleoside triphosphate hydrolases"/>
    <property type="match status" value="1"/>
</dbReference>
<keyword evidence="1" id="KW-0813">Transport</keyword>
<reference evidence="5 6" key="1">
    <citation type="submission" date="2019-12" db="EMBL/GenBank/DDBJ databases">
        <authorList>
            <person name="Lee S.D."/>
        </authorList>
    </citation>
    <scope>NUCLEOTIDE SEQUENCE [LARGE SCALE GENOMIC DNA]</scope>
    <source>
        <strain evidence="5 6">GH1-50</strain>
    </source>
</reference>
<dbReference type="GO" id="GO:0015808">
    <property type="term" value="P:L-alanine transport"/>
    <property type="evidence" value="ECO:0007669"/>
    <property type="project" value="TreeGrafter"/>
</dbReference>
<proteinExistence type="predicted"/>
<dbReference type="InterPro" id="IPR017871">
    <property type="entry name" value="ABC_transporter-like_CS"/>
</dbReference>
<gene>
    <name evidence="5" type="ORF">GQ651_05965</name>
</gene>
<dbReference type="GO" id="GO:1903806">
    <property type="term" value="P:L-isoleucine import across plasma membrane"/>
    <property type="evidence" value="ECO:0007669"/>
    <property type="project" value="TreeGrafter"/>
</dbReference>
<reference evidence="5 6" key="2">
    <citation type="submission" date="2020-03" db="EMBL/GenBank/DDBJ databases">
        <title>Kangsaoukella pontilimi gen. nov., sp. nov., a new member of the family Rhodobacteraceae isolated from a tidal mudflat.</title>
        <authorList>
            <person name="Kim I.S."/>
        </authorList>
    </citation>
    <scope>NUCLEOTIDE SEQUENCE [LARGE SCALE GENOMIC DNA]</scope>
    <source>
        <strain evidence="5 6">GH1-50</strain>
    </source>
</reference>
<dbReference type="Pfam" id="PF00005">
    <property type="entry name" value="ABC_tran"/>
    <property type="match status" value="1"/>
</dbReference>
<dbReference type="PROSITE" id="PS00211">
    <property type="entry name" value="ABC_TRANSPORTER_1"/>
    <property type="match status" value="1"/>
</dbReference>
<dbReference type="GO" id="GO:0042941">
    <property type="term" value="P:D-alanine transmembrane transport"/>
    <property type="evidence" value="ECO:0007669"/>
    <property type="project" value="TreeGrafter"/>
</dbReference>
<name>A0A7C9IF99_9RHOB</name>
<dbReference type="RefSeq" id="WP_160763263.1">
    <property type="nucleotide sequence ID" value="NZ_WUPT01000001.1"/>
</dbReference>
<dbReference type="InterPro" id="IPR051120">
    <property type="entry name" value="ABC_AA/LPS_Transport"/>
</dbReference>
<dbReference type="Pfam" id="PF12399">
    <property type="entry name" value="BCA_ABC_TP_C"/>
    <property type="match status" value="1"/>
</dbReference>
<dbReference type="GO" id="GO:0015188">
    <property type="term" value="F:L-isoleucine transmembrane transporter activity"/>
    <property type="evidence" value="ECO:0007669"/>
    <property type="project" value="TreeGrafter"/>
</dbReference>
<dbReference type="InterPro" id="IPR027417">
    <property type="entry name" value="P-loop_NTPase"/>
</dbReference>
<dbReference type="GO" id="GO:0016887">
    <property type="term" value="F:ATP hydrolysis activity"/>
    <property type="evidence" value="ECO:0007669"/>
    <property type="project" value="InterPro"/>
</dbReference>
<evidence type="ECO:0000313" key="6">
    <source>
        <dbReference type="Proteomes" id="UP000480350"/>
    </source>
</evidence>
<evidence type="ECO:0000256" key="1">
    <source>
        <dbReference type="ARBA" id="ARBA00022448"/>
    </source>
</evidence>
<dbReference type="Proteomes" id="UP000480350">
    <property type="component" value="Unassembled WGS sequence"/>
</dbReference>
<dbReference type="GO" id="GO:0015192">
    <property type="term" value="F:L-phenylalanine transmembrane transporter activity"/>
    <property type="evidence" value="ECO:0007669"/>
    <property type="project" value="TreeGrafter"/>
</dbReference>
<dbReference type="CDD" id="cd03219">
    <property type="entry name" value="ABC_Mj1267_LivG_branched"/>
    <property type="match status" value="1"/>
</dbReference>
<evidence type="ECO:0000259" key="4">
    <source>
        <dbReference type="PROSITE" id="PS50893"/>
    </source>
</evidence>
<keyword evidence="6" id="KW-1185">Reference proteome</keyword>
<dbReference type="InterPro" id="IPR003593">
    <property type="entry name" value="AAA+_ATPase"/>
</dbReference>
<dbReference type="SMART" id="SM00382">
    <property type="entry name" value="AAA"/>
    <property type="match status" value="1"/>
</dbReference>
<dbReference type="PROSITE" id="PS50893">
    <property type="entry name" value="ABC_TRANSPORTER_2"/>
    <property type="match status" value="1"/>
</dbReference>
<feature type="domain" description="ABC transporter" evidence="4">
    <location>
        <begin position="2"/>
        <end position="230"/>
    </location>
</feature>
<dbReference type="GO" id="GO:0005304">
    <property type="term" value="F:L-valine transmembrane transporter activity"/>
    <property type="evidence" value="ECO:0007669"/>
    <property type="project" value="TreeGrafter"/>
</dbReference>
<organism evidence="5 6">
    <name type="scientific">Kangsaoukella pontilimi</name>
    <dbReference type="NCBI Taxonomy" id="2691042"/>
    <lineage>
        <taxon>Bacteria</taxon>
        <taxon>Pseudomonadati</taxon>
        <taxon>Pseudomonadota</taxon>
        <taxon>Alphaproteobacteria</taxon>
        <taxon>Rhodobacterales</taxon>
        <taxon>Paracoccaceae</taxon>
        <taxon>Kangsaoukella</taxon>
    </lineage>
</organism>
<comment type="caution">
    <text evidence="5">The sequence shown here is derived from an EMBL/GenBank/DDBJ whole genome shotgun (WGS) entry which is preliminary data.</text>
</comment>
<keyword evidence="2" id="KW-0547">Nucleotide-binding</keyword>
<evidence type="ECO:0000256" key="3">
    <source>
        <dbReference type="ARBA" id="ARBA00022840"/>
    </source>
</evidence>
<evidence type="ECO:0000256" key="2">
    <source>
        <dbReference type="ARBA" id="ARBA00022741"/>
    </source>
</evidence>